<feature type="compositionally biased region" description="Low complexity" evidence="1">
    <location>
        <begin position="66"/>
        <end position="78"/>
    </location>
</feature>
<sequence length="78" mass="8620">MARFLTDMIGRMAAHIASEIRKRDACTRLDAATWQTRMARRNKRRRPPEAGALIPAIPPRGPPPLAGGAEAPLDFSDR</sequence>
<evidence type="ECO:0000256" key="1">
    <source>
        <dbReference type="SAM" id="MobiDB-lite"/>
    </source>
</evidence>
<evidence type="ECO:0000313" key="2">
    <source>
        <dbReference type="EMBL" id="UVI39897.1"/>
    </source>
</evidence>
<dbReference type="EMBL" id="CP092471">
    <property type="protein sequence ID" value="UVI39897.1"/>
    <property type="molecule type" value="Genomic_DNA"/>
</dbReference>
<reference evidence="2" key="1">
    <citation type="submission" date="2022-02" db="EMBL/GenBank/DDBJ databases">
        <title>Qipengyuania spongiae sp. nov., isolated from marine sponge.</title>
        <authorList>
            <person name="Li Z."/>
            <person name="Zhang M."/>
        </authorList>
    </citation>
    <scope>NUCLEOTIDE SEQUENCE</scope>
    <source>
        <strain evidence="2">PHS-Z21</strain>
    </source>
</reference>
<dbReference type="RefSeq" id="WP_265559682.1">
    <property type="nucleotide sequence ID" value="NZ_CP092471.1"/>
</dbReference>
<accession>A0ABY5SZE5</accession>
<feature type="region of interest" description="Disordered" evidence="1">
    <location>
        <begin position="38"/>
        <end position="78"/>
    </location>
</feature>
<protein>
    <submittedName>
        <fullName evidence="2">Uncharacterized protein</fullName>
    </submittedName>
</protein>
<name>A0ABY5SZE5_9SPHN</name>
<gene>
    <name evidence="2" type="ORF">L1F33_02750</name>
</gene>
<feature type="compositionally biased region" description="Pro residues" evidence="1">
    <location>
        <begin position="56"/>
        <end position="65"/>
    </location>
</feature>
<organism evidence="2 3">
    <name type="scientific">Qipengyuania spongiae</name>
    <dbReference type="NCBI Taxonomy" id="2909673"/>
    <lineage>
        <taxon>Bacteria</taxon>
        <taxon>Pseudomonadati</taxon>
        <taxon>Pseudomonadota</taxon>
        <taxon>Alphaproteobacteria</taxon>
        <taxon>Sphingomonadales</taxon>
        <taxon>Erythrobacteraceae</taxon>
        <taxon>Qipengyuania</taxon>
    </lineage>
</organism>
<evidence type="ECO:0000313" key="3">
    <source>
        <dbReference type="Proteomes" id="UP001065265"/>
    </source>
</evidence>
<proteinExistence type="predicted"/>
<keyword evidence="3" id="KW-1185">Reference proteome</keyword>
<dbReference type="Proteomes" id="UP001065265">
    <property type="component" value="Chromosome"/>
</dbReference>